<dbReference type="AlphaFoldDB" id="A0A8A1LP43"/>
<accession>A0A8A1LP43</accession>
<evidence type="ECO:0000313" key="1">
    <source>
        <dbReference type="EMBL" id="QSS53687.1"/>
    </source>
</evidence>
<organism evidence="1 2">
    <name type="scientific">Ajellomyces capsulatus (strain H88)</name>
    <name type="common">Darling's disease fungus</name>
    <name type="synonym">Histoplasma capsulatum</name>
    <dbReference type="NCBI Taxonomy" id="544711"/>
    <lineage>
        <taxon>Eukaryota</taxon>
        <taxon>Fungi</taxon>
        <taxon>Dikarya</taxon>
        <taxon>Ascomycota</taxon>
        <taxon>Pezizomycotina</taxon>
        <taxon>Eurotiomycetes</taxon>
        <taxon>Eurotiomycetidae</taxon>
        <taxon>Onygenales</taxon>
        <taxon>Ajellomycetaceae</taxon>
        <taxon>Histoplasma</taxon>
    </lineage>
</organism>
<dbReference type="VEuPathDB" id="FungiDB:I7I53_01022"/>
<name>A0A8A1LP43_AJEC8</name>
<dbReference type="EMBL" id="CP069104">
    <property type="protein sequence ID" value="QSS53687.1"/>
    <property type="molecule type" value="Genomic_DNA"/>
</dbReference>
<gene>
    <name evidence="1" type="ORF">I7I53_01022</name>
</gene>
<dbReference type="Proteomes" id="UP000663419">
    <property type="component" value="Chromosome 3"/>
</dbReference>
<protein>
    <submittedName>
        <fullName evidence="1">Uncharacterized protein</fullName>
    </submittedName>
</protein>
<reference evidence="1" key="1">
    <citation type="submission" date="2021-01" db="EMBL/GenBank/DDBJ databases">
        <title>Chromosome-level genome assembly of a human fungal pathogen reveals clustering of transcriptionally co-regulated genes.</title>
        <authorList>
            <person name="Voorhies M."/>
            <person name="Cohen S."/>
            <person name="Shea T.P."/>
            <person name="Petrus S."/>
            <person name="Munoz J.F."/>
            <person name="Poplawski S."/>
            <person name="Goldman W.E."/>
            <person name="Michael T."/>
            <person name="Cuomo C.A."/>
            <person name="Sil A."/>
            <person name="Beyhan S."/>
        </authorList>
    </citation>
    <scope>NUCLEOTIDE SEQUENCE</scope>
    <source>
        <strain evidence="1">H88</strain>
    </source>
</reference>
<sequence>MEYAQAGKGTVTARYTGLWSENVFRRRAKYFLENETEKGKACSWEERGGERGERGLYIYI</sequence>
<proteinExistence type="predicted"/>
<evidence type="ECO:0000313" key="2">
    <source>
        <dbReference type="Proteomes" id="UP000663419"/>
    </source>
</evidence>